<keyword evidence="2" id="KW-1185">Reference proteome</keyword>
<organism evidence="1 2">
    <name type="scientific">Leucosporidium creatinivorum</name>
    <dbReference type="NCBI Taxonomy" id="106004"/>
    <lineage>
        <taxon>Eukaryota</taxon>
        <taxon>Fungi</taxon>
        <taxon>Dikarya</taxon>
        <taxon>Basidiomycota</taxon>
        <taxon>Pucciniomycotina</taxon>
        <taxon>Microbotryomycetes</taxon>
        <taxon>Leucosporidiales</taxon>
        <taxon>Leucosporidium</taxon>
    </lineage>
</organism>
<accession>A0A1Y2EP14</accession>
<dbReference type="EMBL" id="MCGR01000047">
    <property type="protein sequence ID" value="ORY73267.1"/>
    <property type="molecule type" value="Genomic_DNA"/>
</dbReference>
<evidence type="ECO:0000313" key="2">
    <source>
        <dbReference type="Proteomes" id="UP000193467"/>
    </source>
</evidence>
<gene>
    <name evidence="1" type="ORF">BCR35DRAFT_307289</name>
</gene>
<proteinExistence type="predicted"/>
<dbReference type="AlphaFoldDB" id="A0A1Y2EP14"/>
<comment type="caution">
    <text evidence="1">The sequence shown here is derived from an EMBL/GenBank/DDBJ whole genome shotgun (WGS) entry which is preliminary data.</text>
</comment>
<dbReference type="Proteomes" id="UP000193467">
    <property type="component" value="Unassembled WGS sequence"/>
</dbReference>
<reference evidence="1 2" key="1">
    <citation type="submission" date="2016-07" db="EMBL/GenBank/DDBJ databases">
        <title>Pervasive Adenine N6-methylation of Active Genes in Fungi.</title>
        <authorList>
            <consortium name="DOE Joint Genome Institute"/>
            <person name="Mondo S.J."/>
            <person name="Dannebaum R.O."/>
            <person name="Kuo R.C."/>
            <person name="Labutti K."/>
            <person name="Haridas S."/>
            <person name="Kuo A."/>
            <person name="Salamov A."/>
            <person name="Ahrendt S.R."/>
            <person name="Lipzen A."/>
            <person name="Sullivan W."/>
            <person name="Andreopoulos W.B."/>
            <person name="Clum A."/>
            <person name="Lindquist E."/>
            <person name="Daum C."/>
            <person name="Ramamoorthy G.K."/>
            <person name="Gryganskyi A."/>
            <person name="Culley D."/>
            <person name="Magnuson J.K."/>
            <person name="James T.Y."/>
            <person name="O'Malley M.A."/>
            <person name="Stajich J.E."/>
            <person name="Spatafora J.W."/>
            <person name="Visel A."/>
            <person name="Grigoriev I.V."/>
        </authorList>
    </citation>
    <scope>NUCLEOTIDE SEQUENCE [LARGE SCALE GENOMIC DNA]</scope>
    <source>
        <strain evidence="1 2">62-1032</strain>
    </source>
</reference>
<protein>
    <submittedName>
        <fullName evidence="1">Uncharacterized protein</fullName>
    </submittedName>
</protein>
<sequence length="82" mass="9173">MPLRRHVDYVYLAILESQDEYSEPARLVDDDLDINTRPHFDQVKALLGVQSLGRLFKDSLGQLGSGFVLVPSAEMLASWPDG</sequence>
<name>A0A1Y2EP14_9BASI</name>
<evidence type="ECO:0000313" key="1">
    <source>
        <dbReference type="EMBL" id="ORY73267.1"/>
    </source>
</evidence>
<dbReference type="InParanoid" id="A0A1Y2EP14"/>